<dbReference type="RefSeq" id="XP_013070303.2">
    <property type="nucleotide sequence ID" value="XM_013214849.2"/>
</dbReference>
<dbReference type="OrthoDB" id="5966909at2759"/>
<dbReference type="InterPro" id="IPR016024">
    <property type="entry name" value="ARM-type_fold"/>
</dbReference>
<dbReference type="GeneID" id="106057600"/>
<dbReference type="KEGG" id="bgt:106057600"/>
<accession>A0A9U8E3N4</accession>
<organism evidence="1 2">
    <name type="scientific">Biomphalaria glabrata</name>
    <name type="common">Bloodfluke planorb</name>
    <name type="synonym">Freshwater snail</name>
    <dbReference type="NCBI Taxonomy" id="6526"/>
    <lineage>
        <taxon>Eukaryota</taxon>
        <taxon>Metazoa</taxon>
        <taxon>Spiralia</taxon>
        <taxon>Lophotrochozoa</taxon>
        <taxon>Mollusca</taxon>
        <taxon>Gastropoda</taxon>
        <taxon>Heterobranchia</taxon>
        <taxon>Euthyneura</taxon>
        <taxon>Panpulmonata</taxon>
        <taxon>Hygrophila</taxon>
        <taxon>Lymnaeoidea</taxon>
        <taxon>Planorbidae</taxon>
        <taxon>Biomphalaria</taxon>
    </lineage>
</organism>
<name>A0A9U8E3N4_BIOGL</name>
<dbReference type="Proteomes" id="UP001165740">
    <property type="component" value="Chromosome 6"/>
</dbReference>
<dbReference type="SUPFAM" id="SSF48371">
    <property type="entry name" value="ARM repeat"/>
    <property type="match status" value="2"/>
</dbReference>
<dbReference type="Gene3D" id="1.25.10.10">
    <property type="entry name" value="Leucine-rich Repeat Variant"/>
    <property type="match status" value="1"/>
</dbReference>
<reference evidence="2" key="1">
    <citation type="submission" date="2025-08" db="UniProtKB">
        <authorList>
            <consortium name="RefSeq"/>
        </authorList>
    </citation>
    <scope>IDENTIFICATION</scope>
</reference>
<proteinExistence type="predicted"/>
<sequence length="1021" mass="115407">MWSWPQSHKSNVGATQFNIRGDGCAKSSFKIESQQLCLAEHAPAAEQLKVKGELTLSTECTCHKSFVGLNSVNGELRLAERLRNLETSAGNLETDNTSLLPDEEDGEDNVLDLNSLLSTLQKCSNNQLSLYQITSIARLARSYRGIDSLTKDQASNLQALLGCDSSPVQAAALIILSKLVVLPQTLEFLFKQSCSVLDCLLNLASDPKSNEVQVLALKCIAQISKHLKLMMFWEQQLEDIVYPLVLSLIKGSNSSESLKLTCLEILQNISQLPEFYARIKQDVLSLLNQNQKYDHIQGVFIEILLKILETFKQKISTDVLETCLMSILTDMMTYQKCQSQCQALKLLTYLAGDDVTRSVLLNHPQTIAVCICLNKQSQCRKVIAGTCCLIEELLNTKNSSNAKQFMICVSESFTMDTNYEQLNVNRNRDVQLSFSGPKRLRCSDCQLWKHLDDLVDHLVFLVEKFGFLERHEQLTCELSKFGNINCDQLTIIAALIGCFNQLCVWPLNRPKSQQNQSFVYINDEIILKEDMRHQLKHLSHKHVFFVWEKVGPQVMALFKHFASRCNLWSTKSQDQLPAHSTNTTDLNSSSAVPVGTQETNVVKLLLNFILFVTVTSGYLPSTEQPEKQAFSSQTELKGKKKLQEKLTQKEMLAEKKLLRRQLIEEGLFYVMSQTLLVDDIHFKIMSTTIIRLCLQASDDKSRTSPTKHRQRAISADVQRPKSAILNTRTDYNTDLKPLATDMLNIKQRPHSSYVVQSKGRVASSDYMKRETTVLDSKKYSLFSPLTPRTEKKPIHQKITVSQARGIVSETTDELTGRISSFTFGQQNSKLSGIRDFDKDALAYLTSPLEAGSDIIPQCCERILRSSAADVLKGIFSLDPEFKQISLFLLMDLVKNGQNYLHMELSKLGCIPKLVRFLRINENDRLLEITGLSITQLLLASDRRICQLFNFHGGSHLLMALLQSKPPEDVKDAIVSTLNTLNYMVHTNQSSDKSHGPVDIWGHIMQRWKEEDKVVDVLKQFL</sequence>
<dbReference type="OMA" id="WLEEMIV"/>
<evidence type="ECO:0000313" key="1">
    <source>
        <dbReference type="Proteomes" id="UP001165740"/>
    </source>
</evidence>
<keyword evidence="1" id="KW-1185">Reference proteome</keyword>
<protein>
    <submittedName>
        <fullName evidence="2">Uncharacterized protein LOC106057600</fullName>
    </submittedName>
</protein>
<gene>
    <name evidence="2" type="primary">LOC106057600</name>
</gene>
<evidence type="ECO:0000313" key="2">
    <source>
        <dbReference type="RefSeq" id="XP_013070303.2"/>
    </source>
</evidence>
<dbReference type="AlphaFoldDB" id="A0A9U8E3N4"/>
<dbReference type="InterPro" id="IPR011989">
    <property type="entry name" value="ARM-like"/>
</dbReference>